<keyword evidence="3" id="KW-1185">Reference proteome</keyword>
<dbReference type="EnsemblPlants" id="Pp3c2_25450V3.2">
    <property type="protein sequence ID" value="PAC:32937497.CDS.1"/>
    <property type="gene ID" value="Pp3c2_25450"/>
</dbReference>
<evidence type="ECO:0000313" key="3">
    <source>
        <dbReference type="Proteomes" id="UP000006727"/>
    </source>
</evidence>
<dbReference type="InParanoid" id="A0A2K1L2Z2"/>
<dbReference type="Gramene" id="Pp3c2_25450V3.1">
    <property type="protein sequence ID" value="PAC:32937496.CDS.1"/>
    <property type="gene ID" value="Pp3c2_25450"/>
</dbReference>
<dbReference type="EnsemblPlants" id="Pp3c2_25450V3.1">
    <property type="protein sequence ID" value="PAC:32937496.CDS.1"/>
    <property type="gene ID" value="Pp3c2_25450"/>
</dbReference>
<reference evidence="1 3" key="2">
    <citation type="journal article" date="2018" name="Plant J.">
        <title>The Physcomitrella patens chromosome-scale assembly reveals moss genome structure and evolution.</title>
        <authorList>
            <person name="Lang D."/>
            <person name="Ullrich K.K."/>
            <person name="Murat F."/>
            <person name="Fuchs J."/>
            <person name="Jenkins J."/>
            <person name="Haas F.B."/>
            <person name="Piednoel M."/>
            <person name="Gundlach H."/>
            <person name="Van Bel M."/>
            <person name="Meyberg R."/>
            <person name="Vives C."/>
            <person name="Morata J."/>
            <person name="Symeonidi A."/>
            <person name="Hiss M."/>
            <person name="Muchero W."/>
            <person name="Kamisugi Y."/>
            <person name="Saleh O."/>
            <person name="Blanc G."/>
            <person name="Decker E.L."/>
            <person name="van Gessel N."/>
            <person name="Grimwood J."/>
            <person name="Hayes R.D."/>
            <person name="Graham S.W."/>
            <person name="Gunter L.E."/>
            <person name="McDaniel S.F."/>
            <person name="Hoernstein S.N.W."/>
            <person name="Larsson A."/>
            <person name="Li F.W."/>
            <person name="Perroud P.F."/>
            <person name="Phillips J."/>
            <person name="Ranjan P."/>
            <person name="Rokshar D.S."/>
            <person name="Rothfels C.J."/>
            <person name="Schneider L."/>
            <person name="Shu S."/>
            <person name="Stevenson D.W."/>
            <person name="Thummler F."/>
            <person name="Tillich M."/>
            <person name="Villarreal Aguilar J.C."/>
            <person name="Widiez T."/>
            <person name="Wong G.K."/>
            <person name="Wymore A."/>
            <person name="Zhang Y."/>
            <person name="Zimmer A.D."/>
            <person name="Quatrano R.S."/>
            <person name="Mayer K.F.X."/>
            <person name="Goodstein D."/>
            <person name="Casacuberta J.M."/>
            <person name="Vandepoele K."/>
            <person name="Reski R."/>
            <person name="Cuming A.C."/>
            <person name="Tuskan G.A."/>
            <person name="Maumus F."/>
            <person name="Salse J."/>
            <person name="Schmutz J."/>
            <person name="Rensing S.A."/>
        </authorList>
    </citation>
    <scope>NUCLEOTIDE SEQUENCE [LARGE SCALE GENOMIC DNA]</scope>
    <source>
        <strain evidence="2 3">cv. Gransden 2004</strain>
    </source>
</reference>
<name>A0A2K1L2Z2_PHYPA</name>
<evidence type="ECO:0000313" key="1">
    <source>
        <dbReference type="EMBL" id="PNR60395.1"/>
    </source>
</evidence>
<sequence length="49" mass="5571">MCRQMVTSLVECHECMHERSDGDNCFAWLASGTVPRFPQSIRPAGYFCC</sequence>
<dbReference type="Proteomes" id="UP000006727">
    <property type="component" value="Chromosome 2"/>
</dbReference>
<reference evidence="2" key="3">
    <citation type="submission" date="2020-12" db="UniProtKB">
        <authorList>
            <consortium name="EnsemblPlants"/>
        </authorList>
    </citation>
    <scope>IDENTIFICATION</scope>
</reference>
<dbReference type="Gramene" id="Pp3c2_25450V3.3">
    <property type="protein sequence ID" value="PAC:32937498.CDS.1"/>
    <property type="gene ID" value="Pp3c2_25450"/>
</dbReference>
<proteinExistence type="predicted"/>
<evidence type="ECO:0000313" key="2">
    <source>
        <dbReference type="EnsemblPlants" id="PAC:32937496.CDS.1"/>
    </source>
</evidence>
<protein>
    <submittedName>
        <fullName evidence="1 2">Uncharacterized protein</fullName>
    </submittedName>
</protein>
<dbReference type="Gramene" id="Pp3c2_25450V3.2">
    <property type="protein sequence ID" value="PAC:32937497.CDS.1"/>
    <property type="gene ID" value="Pp3c2_25450"/>
</dbReference>
<dbReference type="EnsemblPlants" id="Pp3c2_25450V3.4">
    <property type="protein sequence ID" value="PAC:32937499.CDS.1"/>
    <property type="gene ID" value="Pp3c2_25450"/>
</dbReference>
<gene>
    <name evidence="1" type="ORF">PHYPA_003188</name>
</gene>
<organism evidence="1">
    <name type="scientific">Physcomitrium patens</name>
    <name type="common">Spreading-leaved earth moss</name>
    <name type="synonym">Physcomitrella patens</name>
    <dbReference type="NCBI Taxonomy" id="3218"/>
    <lineage>
        <taxon>Eukaryota</taxon>
        <taxon>Viridiplantae</taxon>
        <taxon>Streptophyta</taxon>
        <taxon>Embryophyta</taxon>
        <taxon>Bryophyta</taxon>
        <taxon>Bryophytina</taxon>
        <taxon>Bryopsida</taxon>
        <taxon>Funariidae</taxon>
        <taxon>Funariales</taxon>
        <taxon>Funariaceae</taxon>
        <taxon>Physcomitrium</taxon>
    </lineage>
</organism>
<dbReference type="AlphaFoldDB" id="A0A2K1L2Z2"/>
<dbReference type="EnsemblPlants" id="Pp3c2_25450V3.3">
    <property type="protein sequence ID" value="PAC:32937498.CDS.1"/>
    <property type="gene ID" value="Pp3c2_25450"/>
</dbReference>
<dbReference type="Gramene" id="Pp3c2_25450V3.4">
    <property type="protein sequence ID" value="PAC:32937499.CDS.1"/>
    <property type="gene ID" value="Pp3c2_25450"/>
</dbReference>
<reference evidence="1 3" key="1">
    <citation type="journal article" date="2008" name="Science">
        <title>The Physcomitrella genome reveals evolutionary insights into the conquest of land by plants.</title>
        <authorList>
            <person name="Rensing S."/>
            <person name="Lang D."/>
            <person name="Zimmer A."/>
            <person name="Terry A."/>
            <person name="Salamov A."/>
            <person name="Shapiro H."/>
            <person name="Nishiyama T."/>
            <person name="Perroud P.-F."/>
            <person name="Lindquist E."/>
            <person name="Kamisugi Y."/>
            <person name="Tanahashi T."/>
            <person name="Sakakibara K."/>
            <person name="Fujita T."/>
            <person name="Oishi K."/>
            <person name="Shin-I T."/>
            <person name="Kuroki Y."/>
            <person name="Toyoda A."/>
            <person name="Suzuki Y."/>
            <person name="Hashimoto A."/>
            <person name="Yamaguchi K."/>
            <person name="Sugano A."/>
            <person name="Kohara Y."/>
            <person name="Fujiyama A."/>
            <person name="Anterola A."/>
            <person name="Aoki S."/>
            <person name="Ashton N."/>
            <person name="Barbazuk W.B."/>
            <person name="Barker E."/>
            <person name="Bennetzen J."/>
            <person name="Bezanilla M."/>
            <person name="Blankenship R."/>
            <person name="Cho S.H."/>
            <person name="Dutcher S."/>
            <person name="Estelle M."/>
            <person name="Fawcett J.A."/>
            <person name="Gundlach H."/>
            <person name="Hanada K."/>
            <person name="Heyl A."/>
            <person name="Hicks K.A."/>
            <person name="Hugh J."/>
            <person name="Lohr M."/>
            <person name="Mayer K."/>
            <person name="Melkozernov A."/>
            <person name="Murata T."/>
            <person name="Nelson D."/>
            <person name="Pils B."/>
            <person name="Prigge M."/>
            <person name="Reiss B."/>
            <person name="Renner T."/>
            <person name="Rombauts S."/>
            <person name="Rushton P."/>
            <person name="Sanderfoot A."/>
            <person name="Schween G."/>
            <person name="Shiu S.-H."/>
            <person name="Stueber K."/>
            <person name="Theodoulou F.L."/>
            <person name="Tu H."/>
            <person name="Van de Peer Y."/>
            <person name="Verrier P.J."/>
            <person name="Waters E."/>
            <person name="Wood A."/>
            <person name="Yang L."/>
            <person name="Cove D."/>
            <person name="Cuming A."/>
            <person name="Hasebe M."/>
            <person name="Lucas S."/>
            <person name="Mishler D.B."/>
            <person name="Reski R."/>
            <person name="Grigoriev I."/>
            <person name="Quatrano R.S."/>
            <person name="Boore J.L."/>
        </authorList>
    </citation>
    <scope>NUCLEOTIDE SEQUENCE [LARGE SCALE GENOMIC DNA]</scope>
    <source>
        <strain evidence="2 3">cv. Gransden 2004</strain>
    </source>
</reference>
<accession>A0A2K1L2Z2</accession>
<dbReference type="EMBL" id="ABEU02000002">
    <property type="protein sequence ID" value="PNR60395.1"/>
    <property type="molecule type" value="Genomic_DNA"/>
</dbReference>